<name>A0A392TWX9_9FABA</name>
<dbReference type="AlphaFoldDB" id="A0A392TWX9"/>
<keyword evidence="4" id="KW-0812">Transmembrane</keyword>
<dbReference type="InterPro" id="IPR002885">
    <property type="entry name" value="PPR_rpt"/>
</dbReference>
<dbReference type="Proteomes" id="UP000265520">
    <property type="component" value="Unassembled WGS sequence"/>
</dbReference>
<feature type="repeat" description="PPR" evidence="3">
    <location>
        <begin position="28"/>
        <end position="62"/>
    </location>
</feature>
<dbReference type="Pfam" id="PF01535">
    <property type="entry name" value="PPR"/>
    <property type="match status" value="1"/>
</dbReference>
<keyword evidence="2" id="KW-0677">Repeat</keyword>
<evidence type="ECO:0000313" key="6">
    <source>
        <dbReference type="Proteomes" id="UP000265520"/>
    </source>
</evidence>
<keyword evidence="6" id="KW-1185">Reference proteome</keyword>
<dbReference type="Gene3D" id="1.25.40.10">
    <property type="entry name" value="Tetratricopeptide repeat domain"/>
    <property type="match status" value="1"/>
</dbReference>
<evidence type="ECO:0000256" key="3">
    <source>
        <dbReference type="PROSITE-ProRule" id="PRU00708"/>
    </source>
</evidence>
<keyword evidence="4" id="KW-0472">Membrane</keyword>
<evidence type="ECO:0000313" key="5">
    <source>
        <dbReference type="EMBL" id="MCI65612.1"/>
    </source>
</evidence>
<comment type="caution">
    <text evidence="5">The sequence shown here is derived from an EMBL/GenBank/DDBJ whole genome shotgun (WGS) entry which is preliminary data.</text>
</comment>
<dbReference type="PANTHER" id="PTHR47941">
    <property type="entry name" value="PENTATRICOPEPTIDE REPEAT-CONTAINING PROTEIN 3, MITOCHONDRIAL"/>
    <property type="match status" value="1"/>
</dbReference>
<dbReference type="EMBL" id="LXQA010678970">
    <property type="protein sequence ID" value="MCI65612.1"/>
    <property type="molecule type" value="Genomic_DNA"/>
</dbReference>
<evidence type="ECO:0000256" key="4">
    <source>
        <dbReference type="SAM" id="Phobius"/>
    </source>
</evidence>
<sequence>MHAYCKQGDYVMASDMLFKIAETGDKPDLVSYGAFIHGIVAVGEIDVALMVREKMMEKGVFPDAQIYNVL</sequence>
<dbReference type="Pfam" id="PF13041">
    <property type="entry name" value="PPR_2"/>
    <property type="match status" value="1"/>
</dbReference>
<dbReference type="InterPro" id="IPR011990">
    <property type="entry name" value="TPR-like_helical_dom_sf"/>
</dbReference>
<feature type="non-terminal residue" evidence="5">
    <location>
        <position position="70"/>
    </location>
</feature>
<accession>A0A392TWX9</accession>
<keyword evidence="4" id="KW-1133">Transmembrane helix</keyword>
<protein>
    <submittedName>
        <fullName evidence="5">Pentatricopeptide repeat-containing protein</fullName>
    </submittedName>
</protein>
<feature type="transmembrane region" description="Helical" evidence="4">
    <location>
        <begin position="29"/>
        <end position="51"/>
    </location>
</feature>
<reference evidence="5 6" key="1">
    <citation type="journal article" date="2018" name="Front. Plant Sci.">
        <title>Red Clover (Trifolium pratense) and Zigzag Clover (T. medium) - A Picture of Genomic Similarities and Differences.</title>
        <authorList>
            <person name="Dluhosova J."/>
            <person name="Istvanek J."/>
            <person name="Nedelnik J."/>
            <person name="Repkova J."/>
        </authorList>
    </citation>
    <scope>NUCLEOTIDE SEQUENCE [LARGE SCALE GENOMIC DNA]</scope>
    <source>
        <strain evidence="6">cv. 10/8</strain>
        <tissue evidence="5">Leaf</tissue>
    </source>
</reference>
<dbReference type="PROSITE" id="PS51375">
    <property type="entry name" value="PPR"/>
    <property type="match status" value="1"/>
</dbReference>
<organism evidence="5 6">
    <name type="scientific">Trifolium medium</name>
    <dbReference type="NCBI Taxonomy" id="97028"/>
    <lineage>
        <taxon>Eukaryota</taxon>
        <taxon>Viridiplantae</taxon>
        <taxon>Streptophyta</taxon>
        <taxon>Embryophyta</taxon>
        <taxon>Tracheophyta</taxon>
        <taxon>Spermatophyta</taxon>
        <taxon>Magnoliopsida</taxon>
        <taxon>eudicotyledons</taxon>
        <taxon>Gunneridae</taxon>
        <taxon>Pentapetalae</taxon>
        <taxon>rosids</taxon>
        <taxon>fabids</taxon>
        <taxon>Fabales</taxon>
        <taxon>Fabaceae</taxon>
        <taxon>Papilionoideae</taxon>
        <taxon>50 kb inversion clade</taxon>
        <taxon>NPAAA clade</taxon>
        <taxon>Hologalegina</taxon>
        <taxon>IRL clade</taxon>
        <taxon>Trifolieae</taxon>
        <taxon>Trifolium</taxon>
    </lineage>
</organism>
<evidence type="ECO:0000256" key="1">
    <source>
        <dbReference type="ARBA" id="ARBA00007626"/>
    </source>
</evidence>
<evidence type="ECO:0000256" key="2">
    <source>
        <dbReference type="ARBA" id="ARBA00022737"/>
    </source>
</evidence>
<comment type="similarity">
    <text evidence="1">Belongs to the PPR family. P subfamily.</text>
</comment>
<dbReference type="NCBIfam" id="TIGR00756">
    <property type="entry name" value="PPR"/>
    <property type="match status" value="1"/>
</dbReference>
<proteinExistence type="inferred from homology"/>